<feature type="domain" description="Cilia- and flagella-associated protein 58 central coiled coil" evidence="3">
    <location>
        <begin position="1"/>
        <end position="178"/>
    </location>
</feature>
<reference evidence="4" key="1">
    <citation type="journal article" date="2023" name="IScience">
        <title>Live-bearing cockroach genome reveals convergent evolutionary mechanisms linked to viviparity in insects and beyond.</title>
        <authorList>
            <person name="Fouks B."/>
            <person name="Harrison M.C."/>
            <person name="Mikhailova A.A."/>
            <person name="Marchal E."/>
            <person name="English S."/>
            <person name="Carruthers M."/>
            <person name="Jennings E.C."/>
            <person name="Chiamaka E.L."/>
            <person name="Frigard R.A."/>
            <person name="Pippel M."/>
            <person name="Attardo G.M."/>
            <person name="Benoit J.B."/>
            <person name="Bornberg-Bauer E."/>
            <person name="Tobe S.S."/>
        </authorList>
    </citation>
    <scope>NUCLEOTIDE SEQUENCE</scope>
    <source>
        <strain evidence="4">Stay&amp;Tobe</strain>
    </source>
</reference>
<feature type="coiled-coil region" evidence="2">
    <location>
        <begin position="299"/>
        <end position="333"/>
    </location>
</feature>
<dbReference type="AlphaFoldDB" id="A0AAD7ZSF7"/>
<dbReference type="InterPro" id="IPR049270">
    <property type="entry name" value="CFAP58_CC"/>
</dbReference>
<evidence type="ECO:0000256" key="1">
    <source>
        <dbReference type="ARBA" id="ARBA00023054"/>
    </source>
</evidence>
<keyword evidence="5" id="KW-1185">Reference proteome</keyword>
<evidence type="ECO:0000259" key="3">
    <source>
        <dbReference type="Pfam" id="PF21771"/>
    </source>
</evidence>
<feature type="non-terminal residue" evidence="4">
    <location>
        <position position="337"/>
    </location>
</feature>
<feature type="coiled-coil region" evidence="2">
    <location>
        <begin position="55"/>
        <end position="117"/>
    </location>
</feature>
<evidence type="ECO:0000313" key="4">
    <source>
        <dbReference type="EMBL" id="KAJ9584993.1"/>
    </source>
</evidence>
<reference evidence="4" key="2">
    <citation type="submission" date="2023-05" db="EMBL/GenBank/DDBJ databases">
        <authorList>
            <person name="Fouks B."/>
        </authorList>
    </citation>
    <scope>NUCLEOTIDE SEQUENCE</scope>
    <source>
        <strain evidence="4">Stay&amp;Tobe</strain>
        <tissue evidence="4">Testes</tissue>
    </source>
</reference>
<sequence length="337" mass="40034">DESSELKQKLKVITHQTEQLKEDITSKETLLMKGELDEYFQFNLWLIVIIIIIALQKSEKEKETLKLEIKKLKTELKDSKEQIRTLLVKENKLQKAISDADKESKKQKKALEQIVNEREILGTKLAKKNDELSLLYEKINLLQNILNRGEQQYSERLDDIRLLKLEVKKLMHERNVLGKNVDNITDMRQEIFHLERNLTREKLKCCALEEELQSPINIHRWRRLEGSDPNNYTLIQKIQLLQKRLLVQAQNTIKHEAQLQESERLYQSLRELISRQPGPDVVLRLQRTQLALKDRGNKMKCLISEINVYESQVAEYKIELQRTREELQEIKKKYFTL</sequence>
<dbReference type="Pfam" id="PF21771">
    <property type="entry name" value="CFAP58_CC"/>
    <property type="match status" value="1"/>
</dbReference>
<accession>A0AAD7ZSF7</accession>
<evidence type="ECO:0000313" key="5">
    <source>
        <dbReference type="Proteomes" id="UP001233999"/>
    </source>
</evidence>
<feature type="non-terminal residue" evidence="4">
    <location>
        <position position="1"/>
    </location>
</feature>
<gene>
    <name evidence="4" type="ORF">L9F63_020654</name>
</gene>
<dbReference type="PANTHER" id="PTHR32083">
    <property type="entry name" value="CILIA AND FLAGELLA-ASSOCIATED PROTEIN 58-RELATED"/>
    <property type="match status" value="1"/>
</dbReference>
<proteinExistence type="predicted"/>
<dbReference type="GO" id="GO:0005856">
    <property type="term" value="C:cytoskeleton"/>
    <property type="evidence" value="ECO:0007669"/>
    <property type="project" value="TreeGrafter"/>
</dbReference>
<protein>
    <recommendedName>
        <fullName evidence="3">Cilia- and flagella-associated protein 58 central coiled coil domain-containing protein</fullName>
    </recommendedName>
</protein>
<name>A0AAD7ZSF7_DIPPU</name>
<keyword evidence="1 2" id="KW-0175">Coiled coil</keyword>
<comment type="caution">
    <text evidence="4">The sequence shown here is derived from an EMBL/GenBank/DDBJ whole genome shotgun (WGS) entry which is preliminary data.</text>
</comment>
<dbReference type="PANTHER" id="PTHR32083:SF0">
    <property type="entry name" value="CILIA AND FLAGELLA-ASSOCIATED PROTEIN 58"/>
    <property type="match status" value="1"/>
</dbReference>
<organism evidence="4 5">
    <name type="scientific">Diploptera punctata</name>
    <name type="common">Pacific beetle cockroach</name>
    <dbReference type="NCBI Taxonomy" id="6984"/>
    <lineage>
        <taxon>Eukaryota</taxon>
        <taxon>Metazoa</taxon>
        <taxon>Ecdysozoa</taxon>
        <taxon>Arthropoda</taxon>
        <taxon>Hexapoda</taxon>
        <taxon>Insecta</taxon>
        <taxon>Pterygota</taxon>
        <taxon>Neoptera</taxon>
        <taxon>Polyneoptera</taxon>
        <taxon>Dictyoptera</taxon>
        <taxon>Blattodea</taxon>
        <taxon>Blaberoidea</taxon>
        <taxon>Blaberidae</taxon>
        <taxon>Diplopterinae</taxon>
        <taxon>Diploptera</taxon>
    </lineage>
</organism>
<dbReference type="EMBL" id="JASPKZ010007324">
    <property type="protein sequence ID" value="KAJ9584993.1"/>
    <property type="molecule type" value="Genomic_DNA"/>
</dbReference>
<dbReference type="Proteomes" id="UP001233999">
    <property type="component" value="Unassembled WGS sequence"/>
</dbReference>
<evidence type="ECO:0000256" key="2">
    <source>
        <dbReference type="SAM" id="Coils"/>
    </source>
</evidence>